<dbReference type="Pfam" id="PF00872">
    <property type="entry name" value="Transposase_mut"/>
    <property type="match status" value="1"/>
</dbReference>
<dbReference type="PANTHER" id="PTHR33217">
    <property type="entry name" value="TRANSPOSASE FOR INSERTION SEQUENCE ELEMENT IS1081"/>
    <property type="match status" value="1"/>
</dbReference>
<dbReference type="EMBL" id="CABWIB010000001">
    <property type="protein sequence ID" value="VWL84926.1"/>
    <property type="molecule type" value="Genomic_DNA"/>
</dbReference>
<organism evidence="8 10">
    <name type="scientific">Oceanivirga miroungae</name>
    <dbReference type="NCBI Taxonomy" id="1130046"/>
    <lineage>
        <taxon>Bacteria</taxon>
        <taxon>Fusobacteriati</taxon>
        <taxon>Fusobacteriota</taxon>
        <taxon>Fusobacteriia</taxon>
        <taxon>Fusobacteriales</taxon>
        <taxon>Leptotrichiaceae</taxon>
        <taxon>Oceanivirga</taxon>
    </lineage>
</organism>
<gene>
    <name evidence="8" type="ORF">OMES3154_00200</name>
    <name evidence="9" type="ORF">OMES3154_00247</name>
</gene>
<evidence type="ECO:0000313" key="8">
    <source>
        <dbReference type="EMBL" id="VWL84926.1"/>
    </source>
</evidence>
<evidence type="ECO:0000256" key="4">
    <source>
        <dbReference type="ARBA" id="ARBA00023125"/>
    </source>
</evidence>
<accession>A0A6I8MCU4</accession>
<keyword evidence="6" id="KW-0814">Transposable element</keyword>
<keyword evidence="10" id="KW-1185">Reference proteome</keyword>
<evidence type="ECO:0000256" key="3">
    <source>
        <dbReference type="ARBA" id="ARBA00022578"/>
    </source>
</evidence>
<dbReference type="GO" id="GO:0004803">
    <property type="term" value="F:transposase activity"/>
    <property type="evidence" value="ECO:0007669"/>
    <property type="project" value="UniProtKB-UniRule"/>
</dbReference>
<reference evidence="8 10" key="1">
    <citation type="submission" date="2019-10" db="EMBL/GenBank/DDBJ databases">
        <authorList>
            <person name="Blom J."/>
        </authorList>
    </citation>
    <scope>NUCLEOTIDE SEQUENCE [LARGE SCALE GENOMIC DNA]</scope>
    <source>
        <strain evidence="8 10">ES3154-GLU</strain>
    </source>
</reference>
<dbReference type="EMBL" id="CABWIB010000001">
    <property type="protein sequence ID" value="VWL84975.1"/>
    <property type="molecule type" value="Genomic_DNA"/>
</dbReference>
<dbReference type="RefSeq" id="WP_156682976.1">
    <property type="nucleotide sequence ID" value="NZ_CABWIB010000001.1"/>
</dbReference>
<keyword evidence="4 6" id="KW-0238">DNA-binding</keyword>
<comment type="function">
    <text evidence="1 6">Required for the transposition of the insertion element.</text>
</comment>
<comment type="similarity">
    <text evidence="2 6">Belongs to the transposase mutator family.</text>
</comment>
<dbReference type="InterPro" id="IPR001207">
    <property type="entry name" value="Transposase_mutator"/>
</dbReference>
<dbReference type="GO" id="GO:0006313">
    <property type="term" value="P:DNA transposition"/>
    <property type="evidence" value="ECO:0007669"/>
    <property type="project" value="UniProtKB-UniRule"/>
</dbReference>
<keyword evidence="3 6" id="KW-0815">Transposition</keyword>
<keyword evidence="5 6" id="KW-0233">DNA recombination</keyword>
<dbReference type="AlphaFoldDB" id="A0A6I8MCU4"/>
<evidence type="ECO:0000256" key="2">
    <source>
        <dbReference type="ARBA" id="ARBA00010961"/>
    </source>
</evidence>
<name>A0A6I8MCU4_9FUSO</name>
<evidence type="ECO:0000256" key="5">
    <source>
        <dbReference type="ARBA" id="ARBA00023172"/>
    </source>
</evidence>
<evidence type="ECO:0000256" key="1">
    <source>
        <dbReference type="ARBA" id="ARBA00002190"/>
    </source>
</evidence>
<evidence type="ECO:0000313" key="9">
    <source>
        <dbReference type="EMBL" id="VWL84975.1"/>
    </source>
</evidence>
<dbReference type="Proteomes" id="UP000419017">
    <property type="component" value="Unassembled WGS sequence"/>
</dbReference>
<dbReference type="PROSITE" id="PS01007">
    <property type="entry name" value="TRANSPOSASE_MUTATOR"/>
    <property type="match status" value="1"/>
</dbReference>
<protein>
    <recommendedName>
        <fullName evidence="6">Mutator family transposase</fullName>
    </recommendedName>
</protein>
<feature type="region of interest" description="Disordered" evidence="7">
    <location>
        <begin position="59"/>
        <end position="78"/>
    </location>
</feature>
<evidence type="ECO:0000256" key="7">
    <source>
        <dbReference type="SAM" id="MobiDB-lite"/>
    </source>
</evidence>
<dbReference type="PANTHER" id="PTHR33217:SF8">
    <property type="entry name" value="MUTATOR FAMILY TRANSPOSASE"/>
    <property type="match status" value="1"/>
</dbReference>
<dbReference type="GO" id="GO:0003677">
    <property type="term" value="F:DNA binding"/>
    <property type="evidence" value="ECO:0007669"/>
    <property type="project" value="UniProtKB-UniRule"/>
</dbReference>
<evidence type="ECO:0000256" key="6">
    <source>
        <dbReference type="RuleBase" id="RU365089"/>
    </source>
</evidence>
<proteinExistence type="inferred from homology"/>
<sequence length="415" mass="48218">MGRTKKEVHKIVPTEGKREVVKALLNNYDISSVKDIEDALKDLLGNTLKEMMESEMDEHIGYEKNKQDDNRDNYRNGYRSKKVRSSYGEFDVEVPQDRNSTFEPVIVPKRKKDISRVEDLIIKLYARGNSTRDISETIEEMYGFDVDDTFVSRVTDKILPIAEEWKIRPLNSVYPVIFIDATVFSVRHEGKVSKKAAYVIMGIDKEGYKDVLSIEIGDSESSKFWFGVLNTLKARGVKDILVLCSDRLTGIKEAIEAVYPNTDWQGCIVHMIRNTVKYVSYKDLKEFTKDLKTIYNSNTEEEGLKNLDIVKDKWDSKYKGCMDGWYNNWDNIAPMFSYSEGFRKIVYTTNAIESLNSQYKRLNKSRTVFPSKESLFKALYLSTEQITKKWRSPISNWGKYYLEMIAIFGRERLES</sequence>
<evidence type="ECO:0000313" key="10">
    <source>
        <dbReference type="Proteomes" id="UP000419017"/>
    </source>
</evidence>
<dbReference type="NCBIfam" id="NF033543">
    <property type="entry name" value="transpos_IS256"/>
    <property type="match status" value="1"/>
</dbReference>
<feature type="compositionally biased region" description="Basic and acidic residues" evidence="7">
    <location>
        <begin position="59"/>
        <end position="74"/>
    </location>
</feature>